<dbReference type="WBParaSite" id="TCNE_0000492001-mRNA-1">
    <property type="protein sequence ID" value="TCNE_0000492001-mRNA-1"/>
    <property type="gene ID" value="TCNE_0000492001"/>
</dbReference>
<reference evidence="1 2" key="2">
    <citation type="submission" date="2018-11" db="EMBL/GenBank/DDBJ databases">
        <authorList>
            <consortium name="Pathogen Informatics"/>
        </authorList>
    </citation>
    <scope>NUCLEOTIDE SEQUENCE [LARGE SCALE GENOMIC DNA]</scope>
</reference>
<accession>A0A183U8V0</accession>
<evidence type="ECO:0000313" key="2">
    <source>
        <dbReference type="Proteomes" id="UP000050794"/>
    </source>
</evidence>
<dbReference type="Proteomes" id="UP000050794">
    <property type="component" value="Unassembled WGS sequence"/>
</dbReference>
<name>A0A183U8V0_TOXCA</name>
<proteinExistence type="predicted"/>
<dbReference type="AlphaFoldDB" id="A0A183U8V0"/>
<keyword evidence="2" id="KW-1185">Reference proteome</keyword>
<evidence type="ECO:0000313" key="3">
    <source>
        <dbReference type="WBParaSite" id="TCNE_0000492001-mRNA-1"/>
    </source>
</evidence>
<organism evidence="2 3">
    <name type="scientific">Toxocara canis</name>
    <name type="common">Canine roundworm</name>
    <dbReference type="NCBI Taxonomy" id="6265"/>
    <lineage>
        <taxon>Eukaryota</taxon>
        <taxon>Metazoa</taxon>
        <taxon>Ecdysozoa</taxon>
        <taxon>Nematoda</taxon>
        <taxon>Chromadorea</taxon>
        <taxon>Rhabditida</taxon>
        <taxon>Spirurina</taxon>
        <taxon>Ascaridomorpha</taxon>
        <taxon>Ascaridoidea</taxon>
        <taxon>Toxocaridae</taxon>
        <taxon>Toxocara</taxon>
    </lineage>
</organism>
<protein>
    <submittedName>
        <fullName evidence="3">FLYWCH-type domain-containing protein</fullName>
    </submittedName>
</protein>
<evidence type="ECO:0000313" key="1">
    <source>
        <dbReference type="EMBL" id="VDM33156.1"/>
    </source>
</evidence>
<sequence>MDRAVMSTEARQTPERTAKCEAAKKKHKEFFDRVSTEVRAILVLPCRSYNFIGPFIRQIKLNKTYYILIAGQIAHFESSSCFRFASSQRNCL</sequence>
<dbReference type="EMBL" id="UYWY01009847">
    <property type="protein sequence ID" value="VDM33156.1"/>
    <property type="molecule type" value="Genomic_DNA"/>
</dbReference>
<reference evidence="3" key="1">
    <citation type="submission" date="2016-06" db="UniProtKB">
        <authorList>
            <consortium name="WormBaseParasite"/>
        </authorList>
    </citation>
    <scope>IDENTIFICATION</scope>
</reference>
<gene>
    <name evidence="1" type="ORF">TCNE_LOCUS4921</name>
</gene>